<dbReference type="EMBL" id="CP058601">
    <property type="protein sequence ID" value="QLG51178.1"/>
    <property type="molecule type" value="Genomic_DNA"/>
</dbReference>
<dbReference type="AlphaFoldDB" id="A0A7D5KMY7"/>
<protein>
    <submittedName>
        <fullName evidence="3">SHOCT domain-containing protein</fullName>
    </submittedName>
</protein>
<dbReference type="Pfam" id="PF09851">
    <property type="entry name" value="SHOCT"/>
    <property type="match status" value="1"/>
</dbReference>
<gene>
    <name evidence="3" type="ORF">HYG82_09010</name>
</gene>
<reference evidence="3 4" key="1">
    <citation type="submission" date="2020-07" db="EMBL/GenBank/DDBJ databases">
        <authorList>
            <person name="Cui H."/>
        </authorList>
    </citation>
    <scope>NUCLEOTIDE SEQUENCE [LARGE SCALE GENOMIC DNA]</scope>
    <source>
        <strain evidence="3 4">YPL8</strain>
    </source>
</reference>
<dbReference type="KEGG" id="haly:HYG82_09010"/>
<evidence type="ECO:0000313" key="4">
    <source>
        <dbReference type="Proteomes" id="UP000509241"/>
    </source>
</evidence>
<keyword evidence="4" id="KW-1185">Reference proteome</keyword>
<evidence type="ECO:0000259" key="2">
    <source>
        <dbReference type="Pfam" id="PF09851"/>
    </source>
</evidence>
<name>A0A7D5KMY7_9EURY</name>
<accession>A0A7D5KMY7</accession>
<organism evidence="3 4">
    <name type="scientific">Natrinema halophilum</name>
    <dbReference type="NCBI Taxonomy" id="1699371"/>
    <lineage>
        <taxon>Archaea</taxon>
        <taxon>Methanobacteriati</taxon>
        <taxon>Methanobacteriota</taxon>
        <taxon>Stenosarchaea group</taxon>
        <taxon>Halobacteria</taxon>
        <taxon>Halobacteriales</taxon>
        <taxon>Natrialbaceae</taxon>
        <taxon>Natrinema</taxon>
    </lineage>
</organism>
<feature type="region of interest" description="Disordered" evidence="1">
    <location>
        <begin position="95"/>
        <end position="116"/>
    </location>
</feature>
<dbReference type="InterPro" id="IPR018649">
    <property type="entry name" value="SHOCT"/>
</dbReference>
<evidence type="ECO:0000256" key="1">
    <source>
        <dbReference type="SAM" id="MobiDB-lite"/>
    </source>
</evidence>
<evidence type="ECO:0000313" key="3">
    <source>
        <dbReference type="EMBL" id="QLG51178.1"/>
    </source>
</evidence>
<sequence>MLSMPWYWALVAGMLISGIVDMAIKEVPPDPDEYDPDQYELWDIAFGESQNSYESSIEGSPTEDATPLETLRERYARGELTDEQFEKKVERLLETESLNTAEEREQARDILTQHSS</sequence>
<dbReference type="Proteomes" id="UP000509241">
    <property type="component" value="Chromosome"/>
</dbReference>
<feature type="domain" description="SHOCT" evidence="2">
    <location>
        <begin position="66"/>
        <end position="93"/>
    </location>
</feature>
<proteinExistence type="predicted"/>